<dbReference type="GO" id="GO:0009401">
    <property type="term" value="P:phosphoenolpyruvate-dependent sugar phosphotransferase system"/>
    <property type="evidence" value="ECO:0007669"/>
    <property type="project" value="UniProtKB-KW"/>
</dbReference>
<keyword evidence="2" id="KW-0963">Cytoplasm</keyword>
<evidence type="ECO:0000259" key="4">
    <source>
        <dbReference type="PROSITE" id="PS51350"/>
    </source>
</evidence>
<dbReference type="PANTHER" id="PTHR33705:SF2">
    <property type="entry name" value="PHOSPHOCARRIER PROTEIN NPR"/>
    <property type="match status" value="1"/>
</dbReference>
<dbReference type="EMBL" id="RCYR01000009">
    <property type="protein sequence ID" value="RYS80497.1"/>
    <property type="molecule type" value="Genomic_DNA"/>
</dbReference>
<dbReference type="GeneID" id="97328177"/>
<name>A0A174ED85_9FIRM</name>
<dbReference type="InterPro" id="IPR035895">
    <property type="entry name" value="HPr-like_sf"/>
</dbReference>
<dbReference type="Proteomes" id="UP000095787">
    <property type="component" value="Unassembled WGS sequence"/>
</dbReference>
<dbReference type="PROSITE" id="PS51350">
    <property type="entry name" value="PTS_HPR_DOM"/>
    <property type="match status" value="1"/>
</dbReference>
<dbReference type="CDD" id="cd00367">
    <property type="entry name" value="PTS-HPr_like"/>
    <property type="match status" value="1"/>
</dbReference>
<keyword evidence="3" id="KW-0598">Phosphotransferase system</keyword>
<dbReference type="InterPro" id="IPR050399">
    <property type="entry name" value="HPr"/>
</dbReference>
<evidence type="ECO:0000313" key="8">
    <source>
        <dbReference type="Proteomes" id="UP000292665"/>
    </source>
</evidence>
<dbReference type="InterPro" id="IPR000032">
    <property type="entry name" value="HPr-like"/>
</dbReference>
<evidence type="ECO:0000313" key="7">
    <source>
        <dbReference type="Proteomes" id="UP000095787"/>
    </source>
</evidence>
<dbReference type="Pfam" id="PF00381">
    <property type="entry name" value="PTS-HPr"/>
    <property type="match status" value="1"/>
</dbReference>
<sequence length="86" mass="9434">MIKTPVVVKTEEDFDGRPIALLVQEASQYASTIYIQVGEKHINAKSIMGMMSLSLADGEEITVVTDGEDEQRAAEGIKTFFAKGRK</sequence>
<dbReference type="AlphaFoldDB" id="A0A174ED85"/>
<protein>
    <submittedName>
        <fullName evidence="5">Catabolite repression HPr</fullName>
    </submittedName>
    <submittedName>
        <fullName evidence="6">HPr family phosphocarrier protein</fullName>
    </submittedName>
</protein>
<evidence type="ECO:0000256" key="1">
    <source>
        <dbReference type="ARBA" id="ARBA00004496"/>
    </source>
</evidence>
<dbReference type="EMBL" id="CYZO01000034">
    <property type="protein sequence ID" value="CUO34369.1"/>
    <property type="molecule type" value="Genomic_DNA"/>
</dbReference>
<proteinExistence type="predicted"/>
<dbReference type="SUPFAM" id="SSF55594">
    <property type="entry name" value="HPr-like"/>
    <property type="match status" value="1"/>
</dbReference>
<evidence type="ECO:0000256" key="2">
    <source>
        <dbReference type="ARBA" id="ARBA00022490"/>
    </source>
</evidence>
<dbReference type="Proteomes" id="UP000292665">
    <property type="component" value="Unassembled WGS sequence"/>
</dbReference>
<reference evidence="6 8" key="2">
    <citation type="journal article" date="2019" name="Science, e1252229">
        <title>Invertible promoters mediate bacterial phase variation, antibiotic resistance, and host adaptation in the gut.</title>
        <authorList>
            <person name="Jiang X."/>
            <person name="Hall A.B."/>
            <person name="Arthur T.D."/>
            <person name="Plichta D.R."/>
            <person name="Covington C.T."/>
            <person name="Poyet M."/>
            <person name="Crothers J."/>
            <person name="Moses P.L."/>
            <person name="Tolonen A.C."/>
            <person name="Vlamakis H."/>
            <person name="Alm E.J."/>
            <person name="Xavier R.J."/>
        </authorList>
    </citation>
    <scope>NUCLEOTIDE SEQUENCE [LARGE SCALE GENOMIC DNA]</scope>
    <source>
        <strain evidence="8">aa_0143</strain>
        <strain evidence="6">Aa_0143</strain>
    </source>
</reference>
<evidence type="ECO:0000313" key="6">
    <source>
        <dbReference type="EMBL" id="RYS80497.1"/>
    </source>
</evidence>
<comment type="subcellular location">
    <subcellularLocation>
        <location evidence="1">Cytoplasm</location>
    </subcellularLocation>
</comment>
<organism evidence="5 7">
    <name type="scientific">[Ruminococcus] torques</name>
    <dbReference type="NCBI Taxonomy" id="33039"/>
    <lineage>
        <taxon>Bacteria</taxon>
        <taxon>Bacillati</taxon>
        <taxon>Bacillota</taxon>
        <taxon>Clostridia</taxon>
        <taxon>Lachnospirales</taxon>
        <taxon>Lachnospiraceae</taxon>
        <taxon>Mediterraneibacter</taxon>
    </lineage>
</organism>
<dbReference type="RefSeq" id="WP_004847593.1">
    <property type="nucleotide sequence ID" value="NZ_AP028249.1"/>
</dbReference>
<evidence type="ECO:0000256" key="3">
    <source>
        <dbReference type="ARBA" id="ARBA00022683"/>
    </source>
</evidence>
<gene>
    <name evidence="5" type="primary">crh_2</name>
    <name evidence="6" type="ORF">EAI93_06510</name>
    <name evidence="5" type="ORF">ERS852456_02295</name>
</gene>
<dbReference type="PRINTS" id="PR00107">
    <property type="entry name" value="PHOSPHOCPHPR"/>
</dbReference>
<accession>A0A174ED85</accession>
<dbReference type="GO" id="GO:0005737">
    <property type="term" value="C:cytoplasm"/>
    <property type="evidence" value="ECO:0007669"/>
    <property type="project" value="UniProtKB-SubCell"/>
</dbReference>
<dbReference type="PANTHER" id="PTHR33705">
    <property type="entry name" value="PHOSPHOCARRIER PROTEIN HPR"/>
    <property type="match status" value="1"/>
</dbReference>
<reference evidence="5 7" key="1">
    <citation type="submission" date="2015-09" db="EMBL/GenBank/DDBJ databases">
        <authorList>
            <consortium name="Pathogen Informatics"/>
        </authorList>
    </citation>
    <scope>NUCLEOTIDE SEQUENCE [LARGE SCALE GENOMIC DNA]</scope>
    <source>
        <strain evidence="5 7">2789STDY5834841</strain>
    </source>
</reference>
<evidence type="ECO:0000313" key="5">
    <source>
        <dbReference type="EMBL" id="CUO34369.1"/>
    </source>
</evidence>
<dbReference type="NCBIfam" id="TIGR01003">
    <property type="entry name" value="PTS_HPr_family"/>
    <property type="match status" value="1"/>
</dbReference>
<feature type="domain" description="HPr" evidence="4">
    <location>
        <begin position="1"/>
        <end position="86"/>
    </location>
</feature>
<dbReference type="Gene3D" id="3.30.1340.10">
    <property type="entry name" value="HPr-like"/>
    <property type="match status" value="1"/>
</dbReference>